<feature type="region of interest" description="Disordered" evidence="5">
    <location>
        <begin position="55"/>
        <end position="79"/>
    </location>
</feature>
<comment type="catalytic activity">
    <reaction evidence="4">
        <text>L-aspartate + L-glutamine + ATP + H2O = L-asparagine + L-glutamate + AMP + diphosphate + H(+)</text>
        <dbReference type="Rhea" id="RHEA:12228"/>
        <dbReference type="ChEBI" id="CHEBI:15377"/>
        <dbReference type="ChEBI" id="CHEBI:15378"/>
        <dbReference type="ChEBI" id="CHEBI:29985"/>
        <dbReference type="ChEBI" id="CHEBI:29991"/>
        <dbReference type="ChEBI" id="CHEBI:30616"/>
        <dbReference type="ChEBI" id="CHEBI:33019"/>
        <dbReference type="ChEBI" id="CHEBI:58048"/>
        <dbReference type="ChEBI" id="CHEBI:58359"/>
        <dbReference type="ChEBI" id="CHEBI:456215"/>
        <dbReference type="EC" id="6.3.5.4"/>
    </reaction>
</comment>
<dbReference type="EC" id="6.3.5.4" evidence="2"/>
<dbReference type="PANTHER" id="PTHR43284">
    <property type="entry name" value="ASPARAGINE SYNTHETASE (GLUTAMINE-HYDROLYZING)"/>
    <property type="match status" value="1"/>
</dbReference>
<name>G9PF24_9ACTO</name>
<evidence type="ECO:0000256" key="2">
    <source>
        <dbReference type="ARBA" id="ARBA00012737"/>
    </source>
</evidence>
<accession>G9PF24</accession>
<sequence>MSKVIFASHSRWCQPGTFNDDAAASPAATCAAGTGAAPSAADAKSPADSPIQQWWASAPNSNQPHAPLPTSPEQVGQWAHKQAGQWSGVVVTKSGALLSSDMPRSFPLLYRYVAGTWLVSDDPQILIDAAPTSWDTTGRLQFRHGAYTLGTRTLLKGIYQLPAASSVELIDGDPTPHVHPWKALRYHQRITDEPTFRQLFTQALEQAVERVVKLTQGRRLAVPLSGGLDSRLILSLLKLAGASDVVAFTYGTAGSREAKISQQVAQSLDVPWYFVELSEAKVRQAWQAEGGAFIRNAWAGASLPHYQDWYALRELTSTGVLPAGTVILPGHTIVGNLHGQELLDPKTPMSRKDWVELLAHQHLNLQGQQDLVAALAPIRKPLLEAVDELLTVDTLDARQSLIEWFNVRERQAKYINHSMRAYEHFGLDWALPMLDLEVIEVWERGGLAFTDEERIWYKNLIAQIYARVSGTQPQLYAAGVNAIPAAPRRAAIKVLSTLRLDKAVSSLLTTRVQLRHPMAFQALLPAGSAATYAPQLLKGRSLNGIFADLFLADTWAADSNVFTEVI</sequence>
<keyword evidence="8" id="KW-1185">Reference proteome</keyword>
<feature type="compositionally biased region" description="Polar residues" evidence="5">
    <location>
        <begin position="55"/>
        <end position="64"/>
    </location>
</feature>
<gene>
    <name evidence="7" type="ORF">HMPREF0045_00848</name>
</gene>
<dbReference type="EMBL" id="ACRN01000004">
    <property type="protein sequence ID" value="EHM88635.1"/>
    <property type="molecule type" value="Genomic_DNA"/>
</dbReference>
<evidence type="ECO:0000256" key="5">
    <source>
        <dbReference type="SAM" id="MobiDB-lite"/>
    </source>
</evidence>
<dbReference type="GO" id="GO:0006529">
    <property type="term" value="P:asparagine biosynthetic process"/>
    <property type="evidence" value="ECO:0007669"/>
    <property type="project" value="UniProtKB-KW"/>
</dbReference>
<organism evidence="7 8">
    <name type="scientific">Actinomyces graevenitzii C83</name>
    <dbReference type="NCBI Taxonomy" id="435830"/>
    <lineage>
        <taxon>Bacteria</taxon>
        <taxon>Bacillati</taxon>
        <taxon>Actinomycetota</taxon>
        <taxon>Actinomycetes</taxon>
        <taxon>Actinomycetales</taxon>
        <taxon>Actinomycetaceae</taxon>
        <taxon>Actinomyces</taxon>
    </lineage>
</organism>
<evidence type="ECO:0000256" key="1">
    <source>
        <dbReference type="ARBA" id="ARBA00005187"/>
    </source>
</evidence>
<evidence type="ECO:0000313" key="7">
    <source>
        <dbReference type="EMBL" id="EHM88635.1"/>
    </source>
</evidence>
<dbReference type="PANTHER" id="PTHR43284:SF1">
    <property type="entry name" value="ASPARAGINE SYNTHETASE"/>
    <property type="match status" value="1"/>
</dbReference>
<dbReference type="eggNOG" id="COG0367">
    <property type="taxonomic scope" value="Bacteria"/>
</dbReference>
<dbReference type="OrthoDB" id="4897717at2"/>
<dbReference type="GO" id="GO:0004066">
    <property type="term" value="F:asparagine synthase (glutamine-hydrolyzing) activity"/>
    <property type="evidence" value="ECO:0007669"/>
    <property type="project" value="UniProtKB-EC"/>
</dbReference>
<dbReference type="HOGENOM" id="CLU_034196_0_0_11"/>
<dbReference type="Pfam" id="PF00733">
    <property type="entry name" value="Asn_synthase"/>
    <property type="match status" value="1"/>
</dbReference>
<protein>
    <recommendedName>
        <fullName evidence="2">asparagine synthase (glutamine-hydrolyzing)</fullName>
        <ecNumber evidence="2">6.3.5.4</ecNumber>
    </recommendedName>
</protein>
<dbReference type="InterPro" id="IPR014729">
    <property type="entry name" value="Rossmann-like_a/b/a_fold"/>
</dbReference>
<proteinExistence type="predicted"/>
<evidence type="ECO:0000313" key="8">
    <source>
        <dbReference type="Proteomes" id="UP000003822"/>
    </source>
</evidence>
<dbReference type="InterPro" id="IPR001962">
    <property type="entry name" value="Asn_synthase"/>
</dbReference>
<keyword evidence="3" id="KW-0028">Amino-acid biosynthesis</keyword>
<dbReference type="Proteomes" id="UP000003822">
    <property type="component" value="Unassembled WGS sequence"/>
</dbReference>
<feature type="domain" description="Asparagine synthetase" evidence="6">
    <location>
        <begin position="201"/>
        <end position="285"/>
    </location>
</feature>
<dbReference type="STRING" id="435830.HMPREF0045_00848"/>
<dbReference type="Gene3D" id="3.40.50.620">
    <property type="entry name" value="HUPs"/>
    <property type="match status" value="1"/>
</dbReference>
<dbReference type="PATRIC" id="fig|435830.3.peg.820"/>
<dbReference type="RefSeq" id="WP_005985868.1">
    <property type="nucleotide sequence ID" value="NZ_JH470338.1"/>
</dbReference>
<keyword evidence="3" id="KW-0061">Asparagine biosynthesis</keyword>
<dbReference type="SUPFAM" id="SSF52402">
    <property type="entry name" value="Adenine nucleotide alpha hydrolases-like"/>
    <property type="match status" value="1"/>
</dbReference>
<evidence type="ECO:0000259" key="6">
    <source>
        <dbReference type="Pfam" id="PF00733"/>
    </source>
</evidence>
<reference evidence="7 8" key="1">
    <citation type="submission" date="2011-10" db="EMBL/GenBank/DDBJ databases">
        <title>The Genome Sequence of Actinomyces graevenitzii C83.</title>
        <authorList>
            <consortium name="The Broad Institute Genome Sequencing Platform"/>
            <consortium name="The Broad Institute Genome Sequencing Center for Infectious Disease"/>
            <person name="Earl A."/>
            <person name="Ward D."/>
            <person name="Feldgarden M."/>
            <person name="Gevers D."/>
            <person name="Sibley C.D."/>
            <person name="Field T.R."/>
            <person name="Grinwis M."/>
            <person name="Eshaghurshan C.S."/>
            <person name="Surette M.G."/>
            <person name="Young S.K."/>
            <person name="Zeng Q."/>
            <person name="Gargeya S."/>
            <person name="Fitzgerald M."/>
            <person name="Haas B."/>
            <person name="Abouelleil A."/>
            <person name="Alvarado L."/>
            <person name="Arachchi H.M."/>
            <person name="Berlin A."/>
            <person name="Brown A."/>
            <person name="Chapman S.B."/>
            <person name="Chen Z."/>
            <person name="Dunbar C."/>
            <person name="Freedman E."/>
            <person name="Gearin G."/>
            <person name="Goldberg J."/>
            <person name="Griggs A."/>
            <person name="Gujja S."/>
            <person name="Heiman D."/>
            <person name="Howarth C."/>
            <person name="Larson L."/>
            <person name="Lui A."/>
            <person name="MacDonald P.J.P."/>
            <person name="Montmayeur A."/>
            <person name="Murphy C."/>
            <person name="Neiman D."/>
            <person name="Pearson M."/>
            <person name="Priest M."/>
            <person name="Roberts A."/>
            <person name="Saif S."/>
            <person name="Shea T."/>
            <person name="Shenoy N."/>
            <person name="Sisk P."/>
            <person name="Stolte C."/>
            <person name="Sykes S."/>
            <person name="Wortman J."/>
            <person name="Nusbaum C."/>
            <person name="Birren B."/>
        </authorList>
    </citation>
    <scope>NUCLEOTIDE SEQUENCE [LARGE SCALE GENOMIC DNA]</scope>
    <source>
        <strain evidence="7 8">C83</strain>
    </source>
</reference>
<comment type="caution">
    <text evidence="7">The sequence shown here is derived from an EMBL/GenBank/DDBJ whole genome shotgun (WGS) entry which is preliminary data.</text>
</comment>
<comment type="pathway">
    <text evidence="1">Amino-acid biosynthesis; L-asparagine biosynthesis; L-asparagine from L-aspartate (L-Gln route): step 1/1.</text>
</comment>
<evidence type="ECO:0000256" key="4">
    <source>
        <dbReference type="ARBA" id="ARBA00048741"/>
    </source>
</evidence>
<dbReference type="AlphaFoldDB" id="G9PF24"/>
<dbReference type="InterPro" id="IPR051786">
    <property type="entry name" value="ASN_synthetase/amidase"/>
</dbReference>
<evidence type="ECO:0000256" key="3">
    <source>
        <dbReference type="ARBA" id="ARBA00022888"/>
    </source>
</evidence>